<organism evidence="3 4">
    <name type="scientific">Lacticaseibacillus pabuli</name>
    <dbReference type="NCBI Taxonomy" id="3025672"/>
    <lineage>
        <taxon>Bacteria</taxon>
        <taxon>Bacillati</taxon>
        <taxon>Bacillota</taxon>
        <taxon>Bacilli</taxon>
        <taxon>Lactobacillales</taxon>
        <taxon>Lactobacillaceae</taxon>
        <taxon>Lacticaseibacillus</taxon>
    </lineage>
</organism>
<sequence>MKNYKHVSKNINGMKLAAVASAAVMLAPVAMTSVSSFAAGYTSDYTNYPVFQLVPYQTALNAGTNGQIGDPYIGFNTSDVTSAIAAVDAINTGADQGNYIDQTSTLKKASDVTTQAASDLVAGLKNGKADSWYAQLTAANKKAADVNIATISSKKSAIDTQVSKAYNALWGAATAADSAVTADNANPTQTNDALVQTTAANYASAVTTFKNAIQNYTSLTTAVTNYSNAIARKTNNGAVQEAAQNAAVAISKLPAADQPAAKASFLKIQGDYITATTNNNANFGGAAAVKAMDAAAATAVKALNDLADSNYDKSTSKQVGVAKVNYNPNYGIQIWTKDGKPVRYNSVEAAATGHKNGDAKKLPGGKSYKVFNATYTANGTTYYNLGGDQYIDAAYVTVTK</sequence>
<evidence type="ECO:0000313" key="3">
    <source>
        <dbReference type="EMBL" id="WDF82370.1"/>
    </source>
</evidence>
<evidence type="ECO:0000259" key="2">
    <source>
        <dbReference type="Pfam" id="PF03217"/>
    </source>
</evidence>
<dbReference type="Pfam" id="PF03217">
    <property type="entry name" value="SlpA"/>
    <property type="match status" value="1"/>
</dbReference>
<keyword evidence="4" id="KW-1185">Reference proteome</keyword>
<feature type="signal peptide" evidence="1">
    <location>
        <begin position="1"/>
        <end position="38"/>
    </location>
</feature>
<dbReference type="Proteomes" id="UP001220377">
    <property type="component" value="Chromosome"/>
</dbReference>
<proteinExistence type="predicted"/>
<dbReference type="InterPro" id="IPR024968">
    <property type="entry name" value="SlpA_C_lactobacillus"/>
</dbReference>
<feature type="chain" id="PRO_5045072249" evidence="1">
    <location>
        <begin position="39"/>
        <end position="400"/>
    </location>
</feature>
<evidence type="ECO:0000313" key="4">
    <source>
        <dbReference type="Proteomes" id="UP001220377"/>
    </source>
</evidence>
<dbReference type="RefSeq" id="WP_274259776.1">
    <property type="nucleotide sequence ID" value="NZ_CP117884.1"/>
</dbReference>
<keyword evidence="1" id="KW-0732">Signal</keyword>
<reference evidence="3 4" key="1">
    <citation type="submission" date="2023-02" db="EMBL/GenBank/DDBJ databases">
        <title>Genome sequence of Lacticaseibacillus sp. KACC 23028.</title>
        <authorList>
            <person name="Kim S."/>
            <person name="Heo J."/>
            <person name="Kwon S.-W."/>
        </authorList>
    </citation>
    <scope>NUCLEOTIDE SEQUENCE [LARGE SCALE GENOMIC DNA]</scope>
    <source>
        <strain evidence="3 4">KACC 23028</strain>
    </source>
</reference>
<accession>A0ABY7WT88</accession>
<name>A0ABY7WT88_9LACO</name>
<protein>
    <submittedName>
        <fullName evidence="3">SLAP domain-containing protein</fullName>
    </submittedName>
</protein>
<gene>
    <name evidence="3" type="ORF">PQ472_10830</name>
</gene>
<dbReference type="EMBL" id="CP117884">
    <property type="protein sequence ID" value="WDF82370.1"/>
    <property type="molecule type" value="Genomic_DNA"/>
</dbReference>
<evidence type="ECO:0000256" key="1">
    <source>
        <dbReference type="SAM" id="SignalP"/>
    </source>
</evidence>
<feature type="domain" description="S-layer protein C-terminal" evidence="2">
    <location>
        <begin position="350"/>
        <end position="394"/>
    </location>
</feature>